<protein>
    <submittedName>
        <fullName evidence="1">Uncharacterized protein</fullName>
    </submittedName>
</protein>
<evidence type="ECO:0000313" key="1">
    <source>
        <dbReference type="EMBL" id="RMZ95251.1"/>
    </source>
</evidence>
<comment type="caution">
    <text evidence="1">The sequence shown here is derived from an EMBL/GenBank/DDBJ whole genome shotgun (WGS) entry which is preliminary data.</text>
</comment>
<keyword evidence="2" id="KW-1185">Reference proteome</keyword>
<dbReference type="Proteomes" id="UP000276133">
    <property type="component" value="Unassembled WGS sequence"/>
</dbReference>
<reference evidence="1 2" key="1">
    <citation type="journal article" date="2018" name="Sci. Rep.">
        <title>Genomic signatures of local adaptation to the degree of environmental predictability in rotifers.</title>
        <authorList>
            <person name="Franch-Gras L."/>
            <person name="Hahn C."/>
            <person name="Garcia-Roger E.M."/>
            <person name="Carmona M.J."/>
            <person name="Serra M."/>
            <person name="Gomez A."/>
        </authorList>
    </citation>
    <scope>NUCLEOTIDE SEQUENCE [LARGE SCALE GENOMIC DNA]</scope>
    <source>
        <strain evidence="1">HYR1</strain>
    </source>
</reference>
<gene>
    <name evidence="1" type="ORF">BpHYR1_028206</name>
</gene>
<dbReference type="EMBL" id="REGN01012483">
    <property type="protein sequence ID" value="RMZ95251.1"/>
    <property type="molecule type" value="Genomic_DNA"/>
</dbReference>
<dbReference type="AlphaFoldDB" id="A0A3M7P833"/>
<evidence type="ECO:0000313" key="2">
    <source>
        <dbReference type="Proteomes" id="UP000276133"/>
    </source>
</evidence>
<accession>A0A3M7P833</accession>
<sequence>MLFCCFCRILNLNRLVIFPYIDKDKSSPGYARARSWSNASIEICRVPNIILKTSSFRIFVVFRCLINQRIKV</sequence>
<proteinExistence type="predicted"/>
<name>A0A3M7P833_BRAPC</name>
<organism evidence="1 2">
    <name type="scientific">Brachionus plicatilis</name>
    <name type="common">Marine rotifer</name>
    <name type="synonym">Brachionus muelleri</name>
    <dbReference type="NCBI Taxonomy" id="10195"/>
    <lineage>
        <taxon>Eukaryota</taxon>
        <taxon>Metazoa</taxon>
        <taxon>Spiralia</taxon>
        <taxon>Gnathifera</taxon>
        <taxon>Rotifera</taxon>
        <taxon>Eurotatoria</taxon>
        <taxon>Monogononta</taxon>
        <taxon>Pseudotrocha</taxon>
        <taxon>Ploima</taxon>
        <taxon>Brachionidae</taxon>
        <taxon>Brachionus</taxon>
    </lineage>
</organism>